<dbReference type="PANTHER" id="PTHR39199">
    <property type="entry name" value="BLR5128 PROTEIN"/>
    <property type="match status" value="1"/>
</dbReference>
<dbReference type="RefSeq" id="WP_112138986.1">
    <property type="nucleotide sequence ID" value="NZ_CP016181.1"/>
</dbReference>
<accession>A0A2Z4PTM8</accession>
<dbReference type="Proteomes" id="UP000249898">
    <property type="component" value="Chromosome"/>
</dbReference>
<dbReference type="Pfam" id="PF13840">
    <property type="entry name" value="ACT_7"/>
    <property type="match status" value="1"/>
</dbReference>
<organism evidence="3 4">
    <name type="scientific">Marinomonas primoryensis</name>
    <dbReference type="NCBI Taxonomy" id="178399"/>
    <lineage>
        <taxon>Bacteria</taxon>
        <taxon>Pseudomonadati</taxon>
        <taxon>Pseudomonadota</taxon>
        <taxon>Gammaproteobacteria</taxon>
        <taxon>Oceanospirillales</taxon>
        <taxon>Oceanospirillaceae</taxon>
        <taxon>Marinomonas</taxon>
    </lineage>
</organism>
<dbReference type="Pfam" id="PF10000">
    <property type="entry name" value="ACT_3"/>
    <property type="match status" value="1"/>
</dbReference>
<gene>
    <name evidence="3" type="ORF">A8139_13775</name>
</gene>
<dbReference type="AlphaFoldDB" id="A0A2Z4PTM8"/>
<dbReference type="InterPro" id="IPR045865">
    <property type="entry name" value="ACT-like_dom_sf"/>
</dbReference>
<dbReference type="PANTHER" id="PTHR39199:SF1">
    <property type="entry name" value="BLR5128 PROTEIN"/>
    <property type="match status" value="1"/>
</dbReference>
<sequence length="134" mass="14314">MTAIAELDKLLRSMSPELVSGEFVFCTVQGTTQDYLALDPIMTFIESEGLTLILPKLTALDAGLAFESAFSQITLTVHSSLDAVGLTAAISNKLTEKGISANVVAAYYHDHIFVQTEKAEAALAALKEFSARSS</sequence>
<evidence type="ECO:0000259" key="1">
    <source>
        <dbReference type="Pfam" id="PF10000"/>
    </source>
</evidence>
<evidence type="ECO:0000259" key="2">
    <source>
        <dbReference type="Pfam" id="PF13840"/>
    </source>
</evidence>
<dbReference type="InterPro" id="IPR018717">
    <property type="entry name" value="DUF2241"/>
</dbReference>
<proteinExistence type="predicted"/>
<reference evidence="3 4" key="1">
    <citation type="submission" date="2016-06" db="EMBL/GenBank/DDBJ databases">
        <title>The sequenced genome of the ice-adhering bacterium Marinomonas primoryensis, from Antarctica.</title>
        <authorList>
            <person name="Graham L."/>
            <person name="Vance T.D.R."/>
            <person name="Davies P.L."/>
        </authorList>
    </citation>
    <scope>NUCLEOTIDE SEQUENCE [LARGE SCALE GENOMIC DNA]</scope>
    <source>
        <strain evidence="3 4">AceL</strain>
    </source>
</reference>
<dbReference type="Gene3D" id="3.30.2130.10">
    <property type="entry name" value="VC0802-like"/>
    <property type="match status" value="1"/>
</dbReference>
<feature type="domain" description="DUF2241" evidence="1">
    <location>
        <begin position="3"/>
        <end position="70"/>
    </location>
</feature>
<dbReference type="OrthoDB" id="517867at2"/>
<protein>
    <submittedName>
        <fullName evidence="3">Transporter</fullName>
    </submittedName>
</protein>
<dbReference type="EMBL" id="CP016181">
    <property type="protein sequence ID" value="AWY00928.1"/>
    <property type="molecule type" value="Genomic_DNA"/>
</dbReference>
<evidence type="ECO:0000313" key="3">
    <source>
        <dbReference type="EMBL" id="AWY00928.1"/>
    </source>
</evidence>
<dbReference type="SUPFAM" id="SSF55021">
    <property type="entry name" value="ACT-like"/>
    <property type="match status" value="2"/>
</dbReference>
<name>A0A2Z4PTM8_9GAMM</name>
<feature type="domain" description="CASTOR ACT" evidence="2">
    <location>
        <begin position="71"/>
        <end position="128"/>
    </location>
</feature>
<evidence type="ECO:0000313" key="4">
    <source>
        <dbReference type="Proteomes" id="UP000249898"/>
    </source>
</evidence>
<dbReference type="InterPro" id="IPR027795">
    <property type="entry name" value="CASTOR_ACT_dom"/>
</dbReference>